<evidence type="ECO:0000313" key="2">
    <source>
        <dbReference type="EMBL" id="CAH0720086.1"/>
    </source>
</evidence>
<dbReference type="Proteomes" id="UP000838878">
    <property type="component" value="Chromosome 14"/>
</dbReference>
<accession>A0A8J9Y9X2</accession>
<evidence type="ECO:0000313" key="3">
    <source>
        <dbReference type="Proteomes" id="UP000838878"/>
    </source>
</evidence>
<name>A0A8J9Y9X2_9NEOP</name>
<dbReference type="PANTHER" id="PTHR11008:SF41">
    <property type="entry name" value="RE70318P"/>
    <property type="match status" value="1"/>
</dbReference>
<keyword evidence="3" id="KW-1185">Reference proteome</keyword>
<keyword evidence="1" id="KW-0732">Signal</keyword>
<feature type="signal peptide" evidence="1">
    <location>
        <begin position="1"/>
        <end position="19"/>
    </location>
</feature>
<gene>
    <name evidence="2" type="ORF">BINO364_LOCUS6358</name>
</gene>
<sequence length="257" mass="28932">MFTVCALVLTFSLFISCEAGFVDTISKCSIENEECLKELFQNIVKILSTGDAEYEIPALNTLNVNNLSVNIMEGVSITVTDALAKGMANCVFNSFNADWEKERAFLNVTCDALSFKGQFVISGENPDIQRIIGSNNLNGEGRAKVKLDNTNFNIEYPMYMTKKDGEIYIMISNKNMKYTHDIGKAHFKIENVIIGNSDLSQIISTYMNENSKGIMEQFGPAIIHKLLELYIDRIGNIYEKIPANKYIIEDLHSYLKN</sequence>
<dbReference type="EMBL" id="OV170234">
    <property type="protein sequence ID" value="CAH0720086.1"/>
    <property type="molecule type" value="Genomic_DNA"/>
</dbReference>
<dbReference type="InterPro" id="IPR038606">
    <property type="entry name" value="To_sf"/>
</dbReference>
<protein>
    <submittedName>
        <fullName evidence="2">Uncharacterized protein</fullName>
    </submittedName>
</protein>
<dbReference type="OrthoDB" id="7457915at2759"/>
<dbReference type="GO" id="GO:0005615">
    <property type="term" value="C:extracellular space"/>
    <property type="evidence" value="ECO:0007669"/>
    <property type="project" value="TreeGrafter"/>
</dbReference>
<feature type="non-terminal residue" evidence="2">
    <location>
        <position position="257"/>
    </location>
</feature>
<dbReference type="PANTHER" id="PTHR11008">
    <property type="entry name" value="PROTEIN TAKEOUT-LIKE PROTEIN"/>
    <property type="match status" value="1"/>
</dbReference>
<dbReference type="SMART" id="SM00700">
    <property type="entry name" value="JHBP"/>
    <property type="match status" value="1"/>
</dbReference>
<organism evidence="2 3">
    <name type="scientific">Brenthis ino</name>
    <name type="common">lesser marbled fritillary</name>
    <dbReference type="NCBI Taxonomy" id="405034"/>
    <lineage>
        <taxon>Eukaryota</taxon>
        <taxon>Metazoa</taxon>
        <taxon>Ecdysozoa</taxon>
        <taxon>Arthropoda</taxon>
        <taxon>Hexapoda</taxon>
        <taxon>Insecta</taxon>
        <taxon>Pterygota</taxon>
        <taxon>Neoptera</taxon>
        <taxon>Endopterygota</taxon>
        <taxon>Lepidoptera</taxon>
        <taxon>Glossata</taxon>
        <taxon>Ditrysia</taxon>
        <taxon>Papilionoidea</taxon>
        <taxon>Nymphalidae</taxon>
        <taxon>Heliconiinae</taxon>
        <taxon>Argynnini</taxon>
        <taxon>Brenthis</taxon>
    </lineage>
</organism>
<dbReference type="Pfam" id="PF06585">
    <property type="entry name" value="JHBP"/>
    <property type="match status" value="1"/>
</dbReference>
<feature type="chain" id="PRO_5035454448" evidence="1">
    <location>
        <begin position="20"/>
        <end position="257"/>
    </location>
</feature>
<proteinExistence type="predicted"/>
<dbReference type="InterPro" id="IPR010562">
    <property type="entry name" value="Haemolymph_juvenile_hormone-bd"/>
</dbReference>
<dbReference type="AlphaFoldDB" id="A0A8J9Y9X2"/>
<reference evidence="2" key="1">
    <citation type="submission" date="2021-12" db="EMBL/GenBank/DDBJ databases">
        <authorList>
            <person name="Martin H S."/>
        </authorList>
    </citation>
    <scope>NUCLEOTIDE SEQUENCE</scope>
</reference>
<dbReference type="Gene3D" id="3.15.10.30">
    <property type="entry name" value="Haemolymph juvenile hormone binding protein"/>
    <property type="match status" value="1"/>
</dbReference>
<evidence type="ECO:0000256" key="1">
    <source>
        <dbReference type="SAM" id="SignalP"/>
    </source>
</evidence>